<evidence type="ECO:0000259" key="3">
    <source>
        <dbReference type="Pfam" id="PF07883"/>
    </source>
</evidence>
<accession>A0ABU0ZTQ5</accession>
<name>A0ABU0ZTQ5_9ACTN</name>
<feature type="compositionally biased region" description="Pro residues" evidence="2">
    <location>
        <begin position="119"/>
        <end position="131"/>
    </location>
</feature>
<dbReference type="EMBL" id="JAVHUY010000055">
    <property type="protein sequence ID" value="MDQ7910360.1"/>
    <property type="molecule type" value="Genomic_DNA"/>
</dbReference>
<dbReference type="InterPro" id="IPR037923">
    <property type="entry name" value="HTH-like"/>
</dbReference>
<dbReference type="RefSeq" id="WP_308717610.1">
    <property type="nucleotide sequence ID" value="NZ_JAVHUY010000055.1"/>
</dbReference>
<evidence type="ECO:0000313" key="4">
    <source>
        <dbReference type="EMBL" id="MDQ7910360.1"/>
    </source>
</evidence>
<dbReference type="InterPro" id="IPR013096">
    <property type="entry name" value="Cupin_2"/>
</dbReference>
<feature type="domain" description="Cupin type-2" evidence="3">
    <location>
        <begin position="27"/>
        <end position="82"/>
    </location>
</feature>
<dbReference type="Proteomes" id="UP001230908">
    <property type="component" value="Unassembled WGS sequence"/>
</dbReference>
<feature type="region of interest" description="Disordered" evidence="2">
    <location>
        <begin position="100"/>
        <end position="139"/>
    </location>
</feature>
<evidence type="ECO:0000313" key="5">
    <source>
        <dbReference type="Proteomes" id="UP001230908"/>
    </source>
</evidence>
<dbReference type="Pfam" id="PF07883">
    <property type="entry name" value="Cupin_2"/>
    <property type="match status" value="1"/>
</dbReference>
<dbReference type="InterPro" id="IPR014710">
    <property type="entry name" value="RmlC-like_jellyroll"/>
</dbReference>
<keyword evidence="1" id="KW-0238">DNA-binding</keyword>
<dbReference type="SUPFAM" id="SSF51215">
    <property type="entry name" value="Regulatory protein AraC"/>
    <property type="match status" value="1"/>
</dbReference>
<reference evidence="4 5" key="1">
    <citation type="submission" date="2023-08" db="EMBL/GenBank/DDBJ databases">
        <title>Phytohabitans sansha sp. nov., isolated from marine sediment.</title>
        <authorList>
            <person name="Zhao Y."/>
            <person name="Yi K."/>
        </authorList>
    </citation>
    <scope>NUCLEOTIDE SEQUENCE [LARGE SCALE GENOMIC DNA]</scope>
    <source>
        <strain evidence="4 5">ZYX-F-186</strain>
    </source>
</reference>
<evidence type="ECO:0000256" key="2">
    <source>
        <dbReference type="SAM" id="MobiDB-lite"/>
    </source>
</evidence>
<comment type="caution">
    <text evidence="4">The sequence shown here is derived from an EMBL/GenBank/DDBJ whole genome shotgun (WGS) entry which is preliminary data.</text>
</comment>
<dbReference type="Gene3D" id="2.60.120.10">
    <property type="entry name" value="Jelly Rolls"/>
    <property type="match status" value="1"/>
</dbReference>
<evidence type="ECO:0000256" key="1">
    <source>
        <dbReference type="ARBA" id="ARBA00023125"/>
    </source>
</evidence>
<gene>
    <name evidence="4" type="ORF">RB614_38290</name>
</gene>
<organism evidence="4 5">
    <name type="scientific">Phytohabitans maris</name>
    <dbReference type="NCBI Taxonomy" id="3071409"/>
    <lineage>
        <taxon>Bacteria</taxon>
        <taxon>Bacillati</taxon>
        <taxon>Actinomycetota</taxon>
        <taxon>Actinomycetes</taxon>
        <taxon>Micromonosporales</taxon>
        <taxon>Micromonosporaceae</taxon>
    </lineage>
</organism>
<proteinExistence type="predicted"/>
<sequence>MPVYGPGRWLNPDDRPQWCEVAAAGRFTVPVEGGRFDRHYHDDHEIWFIAEGKARILVDGAERYTRAGDVVLIQAGDPHDVVEVYETLRGFFVETGHPSGGRVGHLHHDPADAAGHPVPARPVPADFPTPAPAARATGL</sequence>
<keyword evidence="5" id="KW-1185">Reference proteome</keyword>
<protein>
    <submittedName>
        <fullName evidence="4">Cupin domain-containing protein</fullName>
    </submittedName>
</protein>